<organism evidence="1 2">
    <name type="scientific">Tamaricihabitans halophyticus</name>
    <dbReference type="NCBI Taxonomy" id="1262583"/>
    <lineage>
        <taxon>Bacteria</taxon>
        <taxon>Bacillati</taxon>
        <taxon>Actinomycetota</taxon>
        <taxon>Actinomycetes</taxon>
        <taxon>Pseudonocardiales</taxon>
        <taxon>Pseudonocardiaceae</taxon>
        <taxon>Tamaricihabitans</taxon>
    </lineage>
</organism>
<dbReference type="EMBL" id="SLXQ01000012">
    <property type="protein sequence ID" value="TCP47302.1"/>
    <property type="molecule type" value="Genomic_DNA"/>
</dbReference>
<gene>
    <name evidence="1" type="ORF">EV191_11298</name>
</gene>
<reference evidence="1 2" key="1">
    <citation type="submission" date="2019-03" db="EMBL/GenBank/DDBJ databases">
        <title>Genomic Encyclopedia of Type Strains, Phase IV (KMG-IV): sequencing the most valuable type-strain genomes for metagenomic binning, comparative biology and taxonomic classification.</title>
        <authorList>
            <person name="Goeker M."/>
        </authorList>
    </citation>
    <scope>NUCLEOTIDE SEQUENCE [LARGE SCALE GENOMIC DNA]</scope>
    <source>
        <strain evidence="1 2">DSM 45765</strain>
    </source>
</reference>
<comment type="caution">
    <text evidence="1">The sequence shown here is derived from an EMBL/GenBank/DDBJ whole genome shotgun (WGS) entry which is preliminary data.</text>
</comment>
<name>A0A4R2QE10_9PSEU</name>
<accession>A0A4R2QE10</accession>
<dbReference type="Proteomes" id="UP000294911">
    <property type="component" value="Unassembled WGS sequence"/>
</dbReference>
<evidence type="ECO:0000313" key="2">
    <source>
        <dbReference type="Proteomes" id="UP000294911"/>
    </source>
</evidence>
<sequence length="97" mass="10332">MVGVLGVNAFRGIPPAGVDGEHMFLLLKQSWFRVRGELTDVMAKTVGGIDETARLMNAAADQLESNELANAEGFTRLEADADATPSAISQTLEGGRR</sequence>
<proteinExistence type="predicted"/>
<evidence type="ECO:0000313" key="1">
    <source>
        <dbReference type="EMBL" id="TCP47302.1"/>
    </source>
</evidence>
<dbReference type="AlphaFoldDB" id="A0A4R2QE10"/>
<protein>
    <submittedName>
        <fullName evidence="1">Uncharacterized protein</fullName>
    </submittedName>
</protein>
<keyword evidence="2" id="KW-1185">Reference proteome</keyword>